<protein>
    <submittedName>
        <fullName evidence="2">VOC family protein</fullName>
    </submittedName>
</protein>
<dbReference type="SUPFAM" id="SSF54593">
    <property type="entry name" value="Glyoxalase/Bleomycin resistance protein/Dihydroxybiphenyl dioxygenase"/>
    <property type="match status" value="1"/>
</dbReference>
<evidence type="ECO:0000259" key="1">
    <source>
        <dbReference type="Pfam" id="PF18029"/>
    </source>
</evidence>
<dbReference type="Gene3D" id="3.10.180.10">
    <property type="entry name" value="2,3-Dihydroxybiphenyl 1,2-Dioxygenase, domain 1"/>
    <property type="match status" value="1"/>
</dbReference>
<sequence length="132" mass="14996">MERLKKPVVTPKQQLEDRMKVAQVFLSINAKDFDAQSAWWATFLGRRWDRRPMPTCHEWDLRDGVLFQVLDNNDSSTTAISIMVTDLDDQIARLGQAGVAIDEPELVPGFDQLRLCSFKDPEGNPVSLLEGH</sequence>
<dbReference type="RefSeq" id="WP_249749282.1">
    <property type="nucleotide sequence ID" value="NZ_CP097298.1"/>
</dbReference>
<dbReference type="Proteomes" id="UP001055429">
    <property type="component" value="Chromosome"/>
</dbReference>
<dbReference type="InterPro" id="IPR029068">
    <property type="entry name" value="Glyas_Bleomycin-R_OHBP_Dase"/>
</dbReference>
<dbReference type="EMBL" id="CP097649">
    <property type="protein sequence ID" value="URI15303.1"/>
    <property type="molecule type" value="Genomic_DNA"/>
</dbReference>
<evidence type="ECO:0000313" key="3">
    <source>
        <dbReference type="Proteomes" id="UP001055429"/>
    </source>
</evidence>
<organism evidence="2 3">
    <name type="scientific">Brevundimonas albigilva</name>
    <dbReference type="NCBI Taxonomy" id="1312364"/>
    <lineage>
        <taxon>Bacteria</taxon>
        <taxon>Pseudomonadati</taxon>
        <taxon>Pseudomonadota</taxon>
        <taxon>Alphaproteobacteria</taxon>
        <taxon>Caulobacterales</taxon>
        <taxon>Caulobacteraceae</taxon>
        <taxon>Brevundimonas</taxon>
    </lineage>
</organism>
<reference evidence="2" key="1">
    <citation type="submission" date="2022-05" db="EMBL/GenBank/DDBJ databases">
        <title>Brevundimonas albigilva TT17 genome sequence.</title>
        <authorList>
            <person name="Lee K."/>
            <person name="Son H."/>
        </authorList>
    </citation>
    <scope>NUCLEOTIDE SEQUENCE</scope>
    <source>
        <strain evidence="2">TT17</strain>
    </source>
</reference>
<feature type="domain" description="Glyoxalase-like" evidence="1">
    <location>
        <begin position="28"/>
        <end position="128"/>
    </location>
</feature>
<accession>A0ABY4SR38</accession>
<evidence type="ECO:0000313" key="2">
    <source>
        <dbReference type="EMBL" id="URI15303.1"/>
    </source>
</evidence>
<dbReference type="CDD" id="cd06587">
    <property type="entry name" value="VOC"/>
    <property type="match status" value="1"/>
</dbReference>
<name>A0ABY4SR38_9CAUL</name>
<proteinExistence type="predicted"/>
<keyword evidence="3" id="KW-1185">Reference proteome</keyword>
<dbReference type="Pfam" id="PF18029">
    <property type="entry name" value="Glyoxalase_6"/>
    <property type="match status" value="1"/>
</dbReference>
<dbReference type="InterPro" id="IPR041581">
    <property type="entry name" value="Glyoxalase_6"/>
</dbReference>
<gene>
    <name evidence="2" type="ORF">M8231_16185</name>
</gene>